<dbReference type="Proteomes" id="UP000299102">
    <property type="component" value="Unassembled WGS sequence"/>
</dbReference>
<comment type="caution">
    <text evidence="1">The sequence shown here is derived from an EMBL/GenBank/DDBJ whole genome shotgun (WGS) entry which is preliminary data.</text>
</comment>
<reference evidence="1 2" key="1">
    <citation type="journal article" date="2019" name="Commun. Biol.">
        <title>The bagworm genome reveals a unique fibroin gene that provides high tensile strength.</title>
        <authorList>
            <person name="Kono N."/>
            <person name="Nakamura H."/>
            <person name="Ohtoshi R."/>
            <person name="Tomita M."/>
            <person name="Numata K."/>
            <person name="Arakawa K."/>
        </authorList>
    </citation>
    <scope>NUCLEOTIDE SEQUENCE [LARGE SCALE GENOMIC DNA]</scope>
</reference>
<sequence>MNTLGGVEFPIEAFPDHNKLHPADCSGCTAYMDDASAIARRAQAAHGTFPERGPGTNSLPYMVRSAGRCSEGSYDVIGSQ</sequence>
<keyword evidence="2" id="KW-1185">Reference proteome</keyword>
<evidence type="ECO:0000313" key="2">
    <source>
        <dbReference type="Proteomes" id="UP000299102"/>
    </source>
</evidence>
<organism evidence="1 2">
    <name type="scientific">Eumeta variegata</name>
    <name type="common">Bagworm moth</name>
    <name type="synonym">Eumeta japonica</name>
    <dbReference type="NCBI Taxonomy" id="151549"/>
    <lineage>
        <taxon>Eukaryota</taxon>
        <taxon>Metazoa</taxon>
        <taxon>Ecdysozoa</taxon>
        <taxon>Arthropoda</taxon>
        <taxon>Hexapoda</taxon>
        <taxon>Insecta</taxon>
        <taxon>Pterygota</taxon>
        <taxon>Neoptera</taxon>
        <taxon>Endopterygota</taxon>
        <taxon>Lepidoptera</taxon>
        <taxon>Glossata</taxon>
        <taxon>Ditrysia</taxon>
        <taxon>Tineoidea</taxon>
        <taxon>Psychidae</taxon>
        <taxon>Oiketicinae</taxon>
        <taxon>Eumeta</taxon>
    </lineage>
</organism>
<proteinExistence type="predicted"/>
<dbReference type="EMBL" id="BGZK01001068">
    <property type="protein sequence ID" value="GBP70245.1"/>
    <property type="molecule type" value="Genomic_DNA"/>
</dbReference>
<protein>
    <submittedName>
        <fullName evidence="1">Uncharacterized protein</fullName>
    </submittedName>
</protein>
<name>A0A4C1Y723_EUMVA</name>
<gene>
    <name evidence="1" type="ORF">EVAR_51354_1</name>
</gene>
<evidence type="ECO:0000313" key="1">
    <source>
        <dbReference type="EMBL" id="GBP70245.1"/>
    </source>
</evidence>
<dbReference type="AlphaFoldDB" id="A0A4C1Y723"/>
<accession>A0A4C1Y723</accession>